<organism evidence="1 2">
    <name type="scientific">Cellulosilyticum lentocellum (strain ATCC 49066 / DSM 5427 / NCIMB 11756 / RHM5)</name>
    <name type="common">Clostridium lentocellum</name>
    <dbReference type="NCBI Taxonomy" id="642492"/>
    <lineage>
        <taxon>Bacteria</taxon>
        <taxon>Bacillati</taxon>
        <taxon>Bacillota</taxon>
        <taxon>Clostridia</taxon>
        <taxon>Lachnospirales</taxon>
        <taxon>Cellulosilyticaceae</taxon>
        <taxon>Cellulosilyticum</taxon>
    </lineage>
</organism>
<name>F2JR20_CELLD</name>
<dbReference type="STRING" id="642492.Clole_2164"/>
<dbReference type="RefSeq" id="WP_013657172.1">
    <property type="nucleotide sequence ID" value="NC_015275.1"/>
</dbReference>
<sequence>MATIRAFGALRPTNSLVTKVAALPYDVMNTEEAKKMVEGNPYSFLHVDKPEMHITNPKGDELYAFAGDTLRRMIKEGVFIKDEPSLYIYGLSNSMTTQYGLVCLVSAEEYDEGIIKKHENTRTDKELDRIKHVSYCKAHTGPIFLAYKGLELITAWLLEYTAKHEPVYYFIGEDGVKHEVFKVSDPHTIHNITCAFEEADALYIADGHHRAAAAAAVARKYREEGKNSEDAQYFLATIFPKEQLCIMDYNRVLKDESNLNAEQLFNQLQEKFEIEAINETIYKPKERHTFGIRYEKKWYKLTMKPEWIDETDPVASLDASLLQTYVLEPIFKIHDPKGDKRIDFVGGIRGIEELNRRTDTDMDIAFSMFPTSMDELIRVADAHQLMPPKSTWFEPKLRSGIFIHEIND</sequence>
<dbReference type="Proteomes" id="UP000008467">
    <property type="component" value="Chromosome"/>
</dbReference>
<accession>F2JR20</accession>
<dbReference type="PIRSF" id="PIRSF033563">
    <property type="entry name" value="UCP033563"/>
    <property type="match status" value="1"/>
</dbReference>
<dbReference type="PANTHER" id="PTHR36454">
    <property type="entry name" value="LMO2823 PROTEIN"/>
    <property type="match status" value="1"/>
</dbReference>
<dbReference type="KEGG" id="cle:Clole_2164"/>
<protein>
    <submittedName>
        <fullName evidence="1">Uncharacterized conserved protein UCP033563</fullName>
    </submittedName>
</protein>
<dbReference type="PANTHER" id="PTHR36454:SF1">
    <property type="entry name" value="DUF1015 DOMAIN-CONTAINING PROTEIN"/>
    <property type="match status" value="1"/>
</dbReference>
<evidence type="ECO:0000313" key="2">
    <source>
        <dbReference type="Proteomes" id="UP000008467"/>
    </source>
</evidence>
<dbReference type="Pfam" id="PF06245">
    <property type="entry name" value="DUF1015"/>
    <property type="match status" value="1"/>
</dbReference>
<evidence type="ECO:0000313" key="1">
    <source>
        <dbReference type="EMBL" id="ADZ83878.1"/>
    </source>
</evidence>
<keyword evidence="2" id="KW-1185">Reference proteome</keyword>
<dbReference type="HOGENOM" id="CLU_031277_0_0_9"/>
<dbReference type="InterPro" id="IPR008323">
    <property type="entry name" value="UCP033563"/>
</dbReference>
<gene>
    <name evidence="1" type="ordered locus">Clole_2164</name>
</gene>
<proteinExistence type="predicted"/>
<dbReference type="EMBL" id="CP002582">
    <property type="protein sequence ID" value="ADZ83878.1"/>
    <property type="molecule type" value="Genomic_DNA"/>
</dbReference>
<dbReference type="AlphaFoldDB" id="F2JR20"/>
<dbReference type="eggNOG" id="COG4198">
    <property type="taxonomic scope" value="Bacteria"/>
</dbReference>
<reference evidence="1 2" key="1">
    <citation type="journal article" date="2011" name="J. Bacteriol.">
        <title>Complete genome sequence of the cellulose-degrading bacterium Cellulosilyticum lentocellum.</title>
        <authorList>
            <consortium name="US DOE Joint Genome Institute"/>
            <person name="Miller D.A."/>
            <person name="Suen G."/>
            <person name="Bruce D."/>
            <person name="Copeland A."/>
            <person name="Cheng J.F."/>
            <person name="Detter C."/>
            <person name="Goodwin L.A."/>
            <person name="Han C.S."/>
            <person name="Hauser L.J."/>
            <person name="Land M.L."/>
            <person name="Lapidus A."/>
            <person name="Lucas S."/>
            <person name="Meincke L."/>
            <person name="Pitluck S."/>
            <person name="Tapia R."/>
            <person name="Teshima H."/>
            <person name="Woyke T."/>
            <person name="Fox B.G."/>
            <person name="Angert E.R."/>
            <person name="Currie C.R."/>
        </authorList>
    </citation>
    <scope>NUCLEOTIDE SEQUENCE [LARGE SCALE GENOMIC DNA]</scope>
    <source>
        <strain evidence="2">ATCC 49066 / DSM 5427 / NCIMB 11756 / RHM5</strain>
    </source>
</reference>